<dbReference type="EMBL" id="CAJPDQ010000005">
    <property type="protein sequence ID" value="CAF9910379.1"/>
    <property type="molecule type" value="Genomic_DNA"/>
</dbReference>
<organism evidence="2 3">
    <name type="scientific">Gomphillus americanus</name>
    <dbReference type="NCBI Taxonomy" id="1940652"/>
    <lineage>
        <taxon>Eukaryota</taxon>
        <taxon>Fungi</taxon>
        <taxon>Dikarya</taxon>
        <taxon>Ascomycota</taxon>
        <taxon>Pezizomycotina</taxon>
        <taxon>Lecanoromycetes</taxon>
        <taxon>OSLEUM clade</taxon>
        <taxon>Ostropomycetidae</taxon>
        <taxon>Ostropales</taxon>
        <taxon>Graphidaceae</taxon>
        <taxon>Gomphilloideae</taxon>
        <taxon>Gomphillus</taxon>
    </lineage>
</organism>
<feature type="region of interest" description="Disordered" evidence="1">
    <location>
        <begin position="66"/>
        <end position="114"/>
    </location>
</feature>
<feature type="region of interest" description="Disordered" evidence="1">
    <location>
        <begin position="162"/>
        <end position="187"/>
    </location>
</feature>
<gene>
    <name evidence="2" type="ORF">GOMPHAMPRED_007071</name>
</gene>
<name>A0A8H3ES43_9LECA</name>
<dbReference type="AlphaFoldDB" id="A0A8H3ES43"/>
<comment type="caution">
    <text evidence="2">The sequence shown here is derived from an EMBL/GenBank/DDBJ whole genome shotgun (WGS) entry which is preliminary data.</text>
</comment>
<feature type="region of interest" description="Disordered" evidence="1">
    <location>
        <begin position="214"/>
        <end position="259"/>
    </location>
</feature>
<feature type="compositionally biased region" description="Low complexity" evidence="1">
    <location>
        <begin position="72"/>
        <end position="108"/>
    </location>
</feature>
<evidence type="ECO:0000256" key="1">
    <source>
        <dbReference type="SAM" id="MobiDB-lite"/>
    </source>
</evidence>
<evidence type="ECO:0000313" key="2">
    <source>
        <dbReference type="EMBL" id="CAF9910379.1"/>
    </source>
</evidence>
<proteinExistence type="predicted"/>
<reference evidence="2" key="1">
    <citation type="submission" date="2021-03" db="EMBL/GenBank/DDBJ databases">
        <authorList>
            <person name="Tagirdzhanova G."/>
        </authorList>
    </citation>
    <scope>NUCLEOTIDE SEQUENCE</scope>
</reference>
<accession>A0A8H3ES43</accession>
<keyword evidence="3" id="KW-1185">Reference proteome</keyword>
<sequence>MVGFTVAQYHRKYYSHFPKIFSISVWRMKWSMITVLTVALAPVQSYPQIYALDGSGLTEQVLLRRAPPRRPQSPSSGSSQAPEGARSPSSQALSPSGDSDSSTDGGRSIPRARVRARVIGPAVVQYAADHHDPRRAQLTPGEKQRFTVRGHRRAAINVVLPDRHPPGKVEMMARGRQSADVSVDNKGGGSGSIMHLAPFREAPQAVPPGRWLAKSSEAMGGSSERQKFKANLEGSGRVHGAAFNPVDHTAPQESTGDDQ</sequence>
<dbReference type="Proteomes" id="UP000664169">
    <property type="component" value="Unassembled WGS sequence"/>
</dbReference>
<protein>
    <submittedName>
        <fullName evidence="2">Uncharacterized protein</fullName>
    </submittedName>
</protein>
<feature type="compositionally biased region" description="Basic and acidic residues" evidence="1">
    <location>
        <begin position="162"/>
        <end position="173"/>
    </location>
</feature>
<evidence type="ECO:0000313" key="3">
    <source>
        <dbReference type="Proteomes" id="UP000664169"/>
    </source>
</evidence>